<dbReference type="Proteomes" id="UP001226091">
    <property type="component" value="Chromosome"/>
</dbReference>
<reference evidence="2" key="1">
    <citation type="journal article" date="2025" name="Aquaculture">
        <title>Assessment of the bioflocculant production and safety properties of Metabacillus hrfriensis sp. nov. based on phenotypic and whole-genome sequencing analysis.</title>
        <authorList>
            <person name="Zhang R."/>
            <person name="Zhao Z."/>
            <person name="Luo L."/>
            <person name="Wang S."/>
            <person name="Guo K."/>
            <person name="Xu W."/>
        </authorList>
    </citation>
    <scope>NUCLEOTIDE SEQUENCE [LARGE SCALE GENOMIC DNA]</scope>
    <source>
        <strain evidence="2">CT-WN-B3</strain>
    </source>
</reference>
<organism evidence="1 2">
    <name type="scientific">Metabacillus hrfriensis</name>
    <dbReference type="NCBI Taxonomy" id="3048891"/>
    <lineage>
        <taxon>Bacteria</taxon>
        <taxon>Bacillati</taxon>
        <taxon>Bacillota</taxon>
        <taxon>Bacilli</taxon>
        <taxon>Bacillales</taxon>
        <taxon>Bacillaceae</taxon>
        <taxon>Metabacillus</taxon>
    </lineage>
</organism>
<proteinExistence type="predicted"/>
<dbReference type="EMBL" id="CP126116">
    <property type="protein sequence ID" value="WHZ58487.1"/>
    <property type="molecule type" value="Genomic_DNA"/>
</dbReference>
<evidence type="ECO:0000313" key="1">
    <source>
        <dbReference type="EMBL" id="WHZ58487.1"/>
    </source>
</evidence>
<protein>
    <submittedName>
        <fullName evidence="1">Sigma 54-interacting transcriptional regulator</fullName>
    </submittedName>
</protein>
<keyword evidence="2" id="KW-1185">Reference proteome</keyword>
<sequence length="895" mass="102206">MKRKDLIYSLFKKQSRVSYSAAEISELLQLDRANVSSDLNKLVKEELLSKSSSRPVVFFLNADRDLAADKSEVSLLDSFQKENRSLRTAIDQAKSAILYPPHGMHTLIFGETGVGKSMFASIMHQFALEAGRLHETAPFVVFNCADYANNPQLLLGQLFGVKKGAYTGAVEQKGLIEKADGGILFLDEVHRLTPEGQEMLFTFIDGGMYRRLGESENERTAQVLILAATTEDPVSSLLGTFKRRMPMFITLPPLRERSSEERLLLIKRFFTDESIRLGKEISVSTNTIRALLFYPCSSNIGQLKADIQLTCAKAYADYVTNKKQSIHIRSSDLNWYIKEGLFIEKKTKHTLIQMNEQYTFSPTESYSVQSQPSFDHSIYEHIDLKYEELKNRDIDQSELAMLMDHNIQSLFKQYLKQTIQQMSKDNLQKILSAEIVKVSEKIIHLAEKRLNRTFDEKVFVGLSLHLQTLMQRLESHKSIYHPNLTAIREQYRDQFNVAIESMRLVEDTFSITIPFDEVAFLTMFFVVDSDETPSFQTAVFVLAHGNGIAREMAAVTNHLLGNEDVTGIDMPLHESPEEFLQRVKREMQPLNHCTGLLLLIDMGSLAFIGEMIETEFSIPVKVIPMVSTAHVIEASRKASLGYHLDELYEDVKNLTPFYMQTQKEKQSNSKTLKSVILTACLTGEGSAIALKNILENYLHFNSEIIEILPISIFNRKEMQKMLTNISKERSILCVVCNFEIALPYRTIHVQDILNMKEIKTIQELITHEETYIKMADALQQTLTIDDAGEVITIVRNVLNDLQLQTNTYLNHESLMGIVLHISCMLDRLRKNQPFVKYPDKDAKINEHYLLYLKIRKALNKIEEAYQIAIPNDEVCFIMDFLLKNESSAKTNKTSV</sequence>
<accession>A0ACD4REA9</accession>
<evidence type="ECO:0000313" key="2">
    <source>
        <dbReference type="Proteomes" id="UP001226091"/>
    </source>
</evidence>
<gene>
    <name evidence="1" type="ORF">QLQ22_03835</name>
</gene>
<name>A0ACD4REA9_9BACI</name>